<dbReference type="Gene3D" id="3.40.50.1110">
    <property type="entry name" value="SGNH hydrolase"/>
    <property type="match status" value="1"/>
</dbReference>
<dbReference type="RefSeq" id="WP_344291942.1">
    <property type="nucleotide sequence ID" value="NZ_BAAAPF010000184.1"/>
</dbReference>
<dbReference type="NCBIfam" id="TIGR01686">
    <property type="entry name" value="FkbH"/>
    <property type="match status" value="1"/>
</dbReference>
<dbReference type="Gene3D" id="3.40.50.1000">
    <property type="entry name" value="HAD superfamily/HAD-like"/>
    <property type="match status" value="1"/>
</dbReference>
<dbReference type="PROSITE" id="PS51186">
    <property type="entry name" value="GNAT"/>
    <property type="match status" value="1"/>
</dbReference>
<dbReference type="EMBL" id="BAAAPF010000184">
    <property type="protein sequence ID" value="GAA2137378.1"/>
    <property type="molecule type" value="Genomic_DNA"/>
</dbReference>
<dbReference type="Gene3D" id="3.40.630.30">
    <property type="match status" value="1"/>
</dbReference>
<dbReference type="InterPro" id="IPR023214">
    <property type="entry name" value="HAD_sf"/>
</dbReference>
<evidence type="ECO:0000259" key="2">
    <source>
        <dbReference type="PROSITE" id="PS51186"/>
    </source>
</evidence>
<sequence length="633" mass="68779">MSAAPAPPPPAPDPVAELHRSGSLAAEYPRLPALLRDLGEDERQRAGRLLSRLSPDEVLAGNPGIPTVSVAVTGHGTVAGIVPPLTMELARHGMLLRPHVADFGGWLFDLADPASEVYAAGTDLVVCLLAAGIVFDEVPRPWRPEDVERVLAEKVHLLDKLAATHGASGSGTLVYTTMPLPREFTAQVVDHRSRARLGAVWREGNARLLGLMDDHPGLVVLDLDPVLSGPAALAEARLATYAGTPFAADLTAAVAREVAHLARGRSGRAKKVLAVDLDNTLWGGVLGDDGPEGIEVADGRTGRAFRRMQQAVKQLASRGVLVAAVSKNDVEPVREVLREHPGMTLREDDFVRVVANWAPKHDNLRALADDLNLGLDSFVFADDSAYECGLVARELPAVTVLHLDGDPALHAERLLADDWFGVRDLTDDDVRRPGRYREELVRKDFLDSFSSLDDYLRELDVRVELTAAAEADMPRLAQLTQRTNQFNLTTRRLQQDEVGALAGSPGNLVLAIRSGDRFGDNGLVGAVFVRTDGPVWHIDNFLLSCRVFARGIEQGCLAALLEHARAERAEAVAARYVPSPKNGKVRDFYPRNGFDAHGHTEDGTADFRHDLRQIDAVPAHLGLTMRWEREGTR</sequence>
<feature type="compositionally biased region" description="Pro residues" evidence="1">
    <location>
        <begin position="1"/>
        <end position="13"/>
    </location>
</feature>
<name>A0ABN2Z657_9ACTN</name>
<dbReference type="InterPro" id="IPR016181">
    <property type="entry name" value="Acyl_CoA_acyltransferase"/>
</dbReference>
<accession>A0ABN2Z657</accession>
<evidence type="ECO:0000256" key="1">
    <source>
        <dbReference type="SAM" id="MobiDB-lite"/>
    </source>
</evidence>
<dbReference type="InterPro" id="IPR036514">
    <property type="entry name" value="SGNH_hydro_sf"/>
</dbReference>
<dbReference type="InterPro" id="IPR036412">
    <property type="entry name" value="HAD-like_sf"/>
</dbReference>
<feature type="region of interest" description="Disordered" evidence="1">
    <location>
        <begin position="1"/>
        <end position="22"/>
    </location>
</feature>
<dbReference type="Proteomes" id="UP001500443">
    <property type="component" value="Unassembled WGS sequence"/>
</dbReference>
<dbReference type="SUPFAM" id="SSF55729">
    <property type="entry name" value="Acyl-CoA N-acyltransferases (Nat)"/>
    <property type="match status" value="1"/>
</dbReference>
<reference evidence="3 4" key="1">
    <citation type="journal article" date="2019" name="Int. J. Syst. Evol. Microbiol.">
        <title>The Global Catalogue of Microorganisms (GCM) 10K type strain sequencing project: providing services to taxonomists for standard genome sequencing and annotation.</title>
        <authorList>
            <consortium name="The Broad Institute Genomics Platform"/>
            <consortium name="The Broad Institute Genome Sequencing Center for Infectious Disease"/>
            <person name="Wu L."/>
            <person name="Ma J."/>
        </authorList>
    </citation>
    <scope>NUCLEOTIDE SEQUENCE [LARGE SCALE GENOMIC DNA]</scope>
    <source>
        <strain evidence="3 4">JCM 15481</strain>
    </source>
</reference>
<keyword evidence="4" id="KW-1185">Reference proteome</keyword>
<protein>
    <submittedName>
        <fullName evidence="3">HAD-IIIC family phosphatase</fullName>
    </submittedName>
</protein>
<gene>
    <name evidence="3" type="ORF">GCM10009802_46460</name>
</gene>
<organism evidence="3 4">
    <name type="scientific">Streptomyces synnematoformans</name>
    <dbReference type="NCBI Taxonomy" id="415721"/>
    <lineage>
        <taxon>Bacteria</taxon>
        <taxon>Bacillati</taxon>
        <taxon>Actinomycetota</taxon>
        <taxon>Actinomycetes</taxon>
        <taxon>Kitasatosporales</taxon>
        <taxon>Streptomycetaceae</taxon>
        <taxon>Streptomyces</taxon>
    </lineage>
</organism>
<dbReference type="InterPro" id="IPR000182">
    <property type="entry name" value="GNAT_dom"/>
</dbReference>
<dbReference type="InterPro" id="IPR010037">
    <property type="entry name" value="FkbH_domain"/>
</dbReference>
<evidence type="ECO:0000313" key="3">
    <source>
        <dbReference type="EMBL" id="GAA2137378.1"/>
    </source>
</evidence>
<evidence type="ECO:0000313" key="4">
    <source>
        <dbReference type="Proteomes" id="UP001500443"/>
    </source>
</evidence>
<dbReference type="NCBIfam" id="TIGR01681">
    <property type="entry name" value="HAD-SF-IIIC"/>
    <property type="match status" value="1"/>
</dbReference>
<proteinExistence type="predicted"/>
<dbReference type="SUPFAM" id="SSF56784">
    <property type="entry name" value="HAD-like"/>
    <property type="match status" value="1"/>
</dbReference>
<comment type="caution">
    <text evidence="3">The sequence shown here is derived from an EMBL/GenBank/DDBJ whole genome shotgun (WGS) entry which is preliminary data.</text>
</comment>
<dbReference type="InterPro" id="IPR010033">
    <property type="entry name" value="HAD_SF_ppase_IIIC"/>
</dbReference>
<feature type="domain" description="N-acetyltransferase" evidence="2">
    <location>
        <begin position="463"/>
        <end position="630"/>
    </location>
</feature>